<dbReference type="Proteomes" id="UP000608594">
    <property type="component" value="Unassembled WGS sequence"/>
</dbReference>
<dbReference type="Pfam" id="PF13704">
    <property type="entry name" value="Glyco_tranf_2_4"/>
    <property type="match status" value="1"/>
</dbReference>
<dbReference type="RefSeq" id="WP_187791764.1">
    <property type="nucleotide sequence ID" value="NZ_JACOQL010000001.1"/>
</dbReference>
<name>A0A926GDF8_9RHOB</name>
<protein>
    <recommendedName>
        <fullName evidence="3">Glycosyl transferase family 2</fullName>
    </recommendedName>
</protein>
<dbReference type="AlphaFoldDB" id="A0A926GDF8"/>
<reference evidence="1" key="1">
    <citation type="submission" date="2020-08" db="EMBL/GenBank/DDBJ databases">
        <title>Paracoccus amoyensis sp. nov., isolated from the surface seawater at coast of Xiamen, Fujian.</title>
        <authorList>
            <person name="Lyu L."/>
        </authorList>
    </citation>
    <scope>NUCLEOTIDE SEQUENCE</scope>
    <source>
        <strain evidence="1">11-3</strain>
    </source>
</reference>
<evidence type="ECO:0008006" key="3">
    <source>
        <dbReference type="Google" id="ProtNLM"/>
    </source>
</evidence>
<evidence type="ECO:0000313" key="1">
    <source>
        <dbReference type="EMBL" id="MBC9245354.1"/>
    </source>
</evidence>
<evidence type="ECO:0000313" key="2">
    <source>
        <dbReference type="Proteomes" id="UP000608594"/>
    </source>
</evidence>
<proteinExistence type="predicted"/>
<accession>A0A926GDF8</accession>
<dbReference type="EMBL" id="JACOQL010000001">
    <property type="protein sequence ID" value="MBC9245354.1"/>
    <property type="molecule type" value="Genomic_DNA"/>
</dbReference>
<sequence length="289" mass="32906">MTPVPTLDEFLRGKPKTLLRGPLAIILIEDQAAVHETLRHHVDAGFRHVFALSPEATDMAPDLTETVTNLIWNTRQPDAHVAAVNAFIRAVPEGTWLYYGFNAEFLFFPFSESRSVGELLAFHTEERRSAMLSYVIDLYAPDLSIFPNAVSIDSAMFDSTGYFALGRVGADGRPMDRQLDFHGGLRWRYEEHLPQGRRRIDRISLFRSAPDLHLLADHRFNIDEYNTYSCPWHHNLTAAVASFRVAKALVSNPGSRDSIGGFVWRNSRVFEWRAQQLMDLGLMEPGQWF</sequence>
<comment type="caution">
    <text evidence="1">The sequence shown here is derived from an EMBL/GenBank/DDBJ whole genome shotgun (WGS) entry which is preliminary data.</text>
</comment>
<organism evidence="1 2">
    <name type="scientific">Paracoccus amoyensis</name>
    <dbReference type="NCBI Taxonomy" id="2760093"/>
    <lineage>
        <taxon>Bacteria</taxon>
        <taxon>Pseudomonadati</taxon>
        <taxon>Pseudomonadota</taxon>
        <taxon>Alphaproteobacteria</taxon>
        <taxon>Rhodobacterales</taxon>
        <taxon>Paracoccaceae</taxon>
        <taxon>Paracoccus</taxon>
    </lineage>
</organism>
<keyword evidence="2" id="KW-1185">Reference proteome</keyword>
<gene>
    <name evidence="1" type="ORF">H4P12_01190</name>
</gene>